<dbReference type="RefSeq" id="WP_245571923.1">
    <property type="nucleotide sequence ID" value="NZ_CP091521.1"/>
</dbReference>
<protein>
    <submittedName>
        <fullName evidence="2">M16 family metallopeptidase</fullName>
    </submittedName>
</protein>
<dbReference type="InterPro" id="IPR007863">
    <property type="entry name" value="Peptidase_M16_C"/>
</dbReference>
<dbReference type="GO" id="GO:0046872">
    <property type="term" value="F:metal ion binding"/>
    <property type="evidence" value="ECO:0007669"/>
    <property type="project" value="InterPro"/>
</dbReference>
<dbReference type="InterPro" id="IPR011249">
    <property type="entry name" value="Metalloenz_LuxS/M16"/>
</dbReference>
<name>A0A8T9MUU9_9NEIS</name>
<dbReference type="Proteomes" id="UP000831534">
    <property type="component" value="Chromosome"/>
</dbReference>
<feature type="domain" description="Peptidase M16 C-terminal" evidence="1">
    <location>
        <begin position="218"/>
        <end position="393"/>
    </location>
</feature>
<dbReference type="PANTHER" id="PTHR11851:SF224">
    <property type="entry name" value="PROCESSING PROTEASE"/>
    <property type="match status" value="1"/>
</dbReference>
<dbReference type="AlphaFoldDB" id="A0A8T9MUU9"/>
<evidence type="ECO:0000313" key="2">
    <source>
        <dbReference type="EMBL" id="UOP04118.2"/>
    </source>
</evidence>
<evidence type="ECO:0000259" key="1">
    <source>
        <dbReference type="Pfam" id="PF05193"/>
    </source>
</evidence>
<dbReference type="EMBL" id="CP091521">
    <property type="protein sequence ID" value="UOP04118.2"/>
    <property type="molecule type" value="Genomic_DNA"/>
</dbReference>
<dbReference type="Pfam" id="PF05193">
    <property type="entry name" value="Peptidase_M16_C"/>
    <property type="match status" value="1"/>
</dbReference>
<dbReference type="KEGG" id="ckh:LVJ77_06500"/>
<dbReference type="PANTHER" id="PTHR11851">
    <property type="entry name" value="METALLOPROTEASE"/>
    <property type="match status" value="1"/>
</dbReference>
<accession>A0A8T9MUU9</accession>
<reference evidence="2" key="1">
    <citation type="journal article" date="2022" name="Res Sq">
        <title>Evolution of multicellular longitudinally dividing oral cavity symbionts (Neisseriaceae).</title>
        <authorList>
            <person name="Nyongesa S."/>
            <person name="Weber P."/>
            <person name="Bernet E."/>
            <person name="Pullido F."/>
            <person name="Nieckarz M."/>
            <person name="Delaby M."/>
            <person name="Nieves C."/>
            <person name="Viehboeck T."/>
            <person name="Krause N."/>
            <person name="Rivera-Millot A."/>
            <person name="Nakamura A."/>
            <person name="Vischer N."/>
            <person name="VanNieuwenhze M."/>
            <person name="Brun Y."/>
            <person name="Cava F."/>
            <person name="Bulgheresi S."/>
            <person name="Veyrier F."/>
        </authorList>
    </citation>
    <scope>NUCLEOTIDE SEQUENCE</scope>
    <source>
        <strain evidence="2">17694</strain>
    </source>
</reference>
<dbReference type="Gene3D" id="3.30.830.10">
    <property type="entry name" value="Metalloenzyme, LuxS/M16 peptidase-like"/>
    <property type="match status" value="2"/>
</dbReference>
<keyword evidence="3" id="KW-1185">Reference proteome</keyword>
<reference evidence="2" key="2">
    <citation type="submission" date="2024-09" db="EMBL/GenBank/DDBJ databases">
        <authorList>
            <person name="Veyrier F.J."/>
        </authorList>
    </citation>
    <scope>NUCLEOTIDE SEQUENCE</scope>
    <source>
        <strain evidence="2">17694</strain>
    </source>
</reference>
<proteinExistence type="predicted"/>
<evidence type="ECO:0000313" key="3">
    <source>
        <dbReference type="Proteomes" id="UP000831534"/>
    </source>
</evidence>
<dbReference type="InterPro" id="IPR050361">
    <property type="entry name" value="MPP/UQCRC_Complex"/>
</dbReference>
<sequence length="467" mass="50943">MADNPASAGFLLYSLACLTVLRRNAVRPIALKKWFVLVWLCAVSAAHALDVQRWRTADGAQVLLVERRELPMVDVAVLFQGAGSAADPEGKDNTASAAASMLLLGNREWDEEQISEKINDLGANMSGGATTEYALFGFRSLSKPEVLTAAGEVFKRSLAAPRYDAKVLQRVKDRAALSLQQSESYPGFLADRALTRLNYPDHPYGKAARQTVAKIQAVQTDDLHRFHRSHYARNNAVVAVVGDIGREDAARLADGILAVLPARAAQDGSIAPVRVKGGQFKHIPFPHNQQALIHIGLPVLKADDPDYFAMLVGNYILGGGGFDSRLMKVLRDRHGYTYGAGSTLSAKRQAGPFEIAFATERKNGRAALAAAQQVLRDFVANGPDVDELTQAKAYITGSFPLRFDTNGKLIANLIAAAYYNRPDDWFDTYNQKINALTAADIKRAWQKHIRPEQMNVVVVGGEKAGEF</sequence>
<gene>
    <name evidence="2" type="ORF">LVJ77_06500</name>
</gene>
<dbReference type="SUPFAM" id="SSF63411">
    <property type="entry name" value="LuxS/MPP-like metallohydrolase"/>
    <property type="match status" value="2"/>
</dbReference>
<organism evidence="2 3">
    <name type="scientific">Conchiformibius kuhniae</name>
    <dbReference type="NCBI Taxonomy" id="211502"/>
    <lineage>
        <taxon>Bacteria</taxon>
        <taxon>Pseudomonadati</taxon>
        <taxon>Pseudomonadota</taxon>
        <taxon>Betaproteobacteria</taxon>
        <taxon>Neisseriales</taxon>
        <taxon>Neisseriaceae</taxon>
        <taxon>Conchiformibius</taxon>
    </lineage>
</organism>